<sequence>MWLWLCTFSTKLQRFRCGGTDVVVTLYFSGKAVVIYCCGRSYVVAASYFFSKAAACFLCGRIDVVGALS</sequence>
<protein>
    <submittedName>
        <fullName evidence="1">Uncharacterized protein</fullName>
    </submittedName>
</protein>
<gene>
    <name evidence="1" type="ORF">BRARA_A02469</name>
</gene>
<name>A0A398APW4_BRACM</name>
<reference evidence="1 2" key="1">
    <citation type="submission" date="2018-06" db="EMBL/GenBank/DDBJ databases">
        <title>WGS assembly of Brassica rapa FPsc.</title>
        <authorList>
            <person name="Bowman J."/>
            <person name="Kohchi T."/>
            <person name="Yamato K."/>
            <person name="Jenkins J."/>
            <person name="Shu S."/>
            <person name="Ishizaki K."/>
            <person name="Yamaoka S."/>
            <person name="Nishihama R."/>
            <person name="Nakamura Y."/>
            <person name="Berger F."/>
            <person name="Adam C."/>
            <person name="Aki S."/>
            <person name="Althoff F."/>
            <person name="Araki T."/>
            <person name="Arteaga-Vazquez M."/>
            <person name="Balasubrmanian S."/>
            <person name="Bauer D."/>
            <person name="Boehm C."/>
            <person name="Briginshaw L."/>
            <person name="Caballero-Perez J."/>
            <person name="Catarino B."/>
            <person name="Chen F."/>
            <person name="Chiyoda S."/>
            <person name="Chovatia M."/>
            <person name="Davies K."/>
            <person name="Delmans M."/>
            <person name="Demura T."/>
            <person name="Dierschke T."/>
            <person name="Dolan L."/>
            <person name="Dorantes-Acosta A."/>
            <person name="Eklund D."/>
            <person name="Florent S."/>
            <person name="Flores-Sandoval E."/>
            <person name="Fujiyama A."/>
            <person name="Fukuzawa H."/>
            <person name="Galik B."/>
            <person name="Grimanelli D."/>
            <person name="Grimwood J."/>
            <person name="Grossniklaus U."/>
            <person name="Hamada T."/>
            <person name="Haseloff J."/>
            <person name="Hetherington A."/>
            <person name="Higo A."/>
            <person name="Hirakawa Y."/>
            <person name="Hundley H."/>
            <person name="Ikeda Y."/>
            <person name="Inoue K."/>
            <person name="Inoue S."/>
            <person name="Ishida S."/>
            <person name="Jia Q."/>
            <person name="Kakita M."/>
            <person name="Kanazawa T."/>
            <person name="Kawai Y."/>
            <person name="Kawashima T."/>
            <person name="Kennedy M."/>
            <person name="Kinose K."/>
            <person name="Kinoshita T."/>
            <person name="Kohara Y."/>
            <person name="Koide E."/>
            <person name="Komatsu K."/>
            <person name="Kopischke S."/>
            <person name="Kubo M."/>
            <person name="Kyozuka J."/>
            <person name="Lagercrantz U."/>
            <person name="Lin S."/>
            <person name="Lindquist E."/>
            <person name="Lipzen A."/>
            <person name="Lu C."/>
            <person name="Luna E."/>
            <person name="Martienssen R."/>
            <person name="Minamino N."/>
            <person name="Mizutani M."/>
            <person name="Mizutani M."/>
            <person name="Mochizuki N."/>
            <person name="Monte I."/>
            <person name="Mosher R."/>
            <person name="Nagasaki H."/>
            <person name="Nakagami H."/>
            <person name="Naramoto S."/>
            <person name="Nishitani K."/>
            <person name="Ohtani M."/>
            <person name="Okamoto T."/>
            <person name="Okumura M."/>
            <person name="Phillips J."/>
            <person name="Pollak B."/>
            <person name="Reinders A."/>
            <person name="Roevekamp M."/>
            <person name="Sano R."/>
            <person name="Sawa S."/>
            <person name="Schmid M."/>
            <person name="Shirakawa M."/>
            <person name="Solano R."/>
            <person name="Spunde A."/>
            <person name="Suetsugu N."/>
            <person name="Sugano S."/>
            <person name="Sugiyama A."/>
            <person name="Sun R."/>
            <person name="Suzuki Y."/>
            <person name="Takenaka M."/>
            <person name="Takezawa D."/>
            <person name="Tomogane H."/>
            <person name="Tsuzuki M."/>
            <person name="Ueda T."/>
            <person name="Umeda M."/>
            <person name="Ward J."/>
            <person name="Watanabe Y."/>
            <person name="Yazaki K."/>
            <person name="Yokoyama R."/>
            <person name="Yoshitake Y."/>
            <person name="Yotsui I."/>
            <person name="Zachgo S."/>
            <person name="Schmutz J."/>
        </authorList>
    </citation>
    <scope>NUCLEOTIDE SEQUENCE [LARGE SCALE GENOMIC DNA]</scope>
    <source>
        <strain evidence="2">cv. B-3</strain>
    </source>
</reference>
<evidence type="ECO:0000313" key="2">
    <source>
        <dbReference type="Proteomes" id="UP000264353"/>
    </source>
</evidence>
<proteinExistence type="predicted"/>
<dbReference type="EMBL" id="CM010628">
    <property type="protein sequence ID" value="RID79759.1"/>
    <property type="molecule type" value="Genomic_DNA"/>
</dbReference>
<evidence type="ECO:0000313" key="1">
    <source>
        <dbReference type="EMBL" id="RID79759.1"/>
    </source>
</evidence>
<dbReference type="Proteomes" id="UP000264353">
    <property type="component" value="Chromosome A1"/>
</dbReference>
<accession>A0A398APW4</accession>
<dbReference type="AlphaFoldDB" id="A0A398APW4"/>
<organism evidence="1 2">
    <name type="scientific">Brassica campestris</name>
    <name type="common">Field mustard</name>
    <dbReference type="NCBI Taxonomy" id="3711"/>
    <lineage>
        <taxon>Eukaryota</taxon>
        <taxon>Viridiplantae</taxon>
        <taxon>Streptophyta</taxon>
        <taxon>Embryophyta</taxon>
        <taxon>Tracheophyta</taxon>
        <taxon>Spermatophyta</taxon>
        <taxon>Magnoliopsida</taxon>
        <taxon>eudicotyledons</taxon>
        <taxon>Gunneridae</taxon>
        <taxon>Pentapetalae</taxon>
        <taxon>rosids</taxon>
        <taxon>malvids</taxon>
        <taxon>Brassicales</taxon>
        <taxon>Brassicaceae</taxon>
        <taxon>Brassiceae</taxon>
        <taxon>Brassica</taxon>
    </lineage>
</organism>